<proteinExistence type="predicted"/>
<evidence type="ECO:0000313" key="1">
    <source>
        <dbReference type="EMBL" id="SDC72624.1"/>
    </source>
</evidence>
<reference evidence="2 3" key="2">
    <citation type="submission" date="2019-03" db="EMBL/GenBank/DDBJ databases">
        <title>Deep subsurface shale carbon reservoir microbial communities from Ohio and West Virginia, USA.</title>
        <authorList>
            <person name="Wrighton K."/>
        </authorList>
    </citation>
    <scope>NUCLEOTIDE SEQUENCE [LARGE SCALE GENOMIC DNA]</scope>
    <source>
        <strain evidence="2 3">UTICA-S4D12</strain>
    </source>
</reference>
<evidence type="ECO:0000313" key="4">
    <source>
        <dbReference type="Proteomes" id="UP000324896"/>
    </source>
</evidence>
<sequence>MKTIKVNNYKMEKIASRMTKKFGKIKRGEEDNYTMELFTIESNLIKTHRRYPDYKSRRAIEAINLFLLKIDVYLSNGIEYDFSGQLKDGNKVFLEALQMSCDPFYNEELKTALSKDIDLEDRGTREKIFEIPVKCLLRIKKSVEMWIRELGNYGYFKFLEEQMGSEIEGKELDYTIRLN</sequence>
<reference evidence="1 4" key="1">
    <citation type="submission" date="2016-10" db="EMBL/GenBank/DDBJ databases">
        <authorList>
            <person name="Varghese N."/>
            <person name="Submissions S."/>
        </authorList>
    </citation>
    <scope>NUCLEOTIDE SEQUENCE [LARGE SCALE GENOMIC DNA]</scope>
    <source>
        <strain evidence="1 4">WG10</strain>
    </source>
</reference>
<evidence type="ECO:0000313" key="3">
    <source>
        <dbReference type="Proteomes" id="UP000295758"/>
    </source>
</evidence>
<gene>
    <name evidence="2" type="ORF">BY453_13619</name>
    <name evidence="1" type="ORF">SAMN04488597_11290</name>
</gene>
<dbReference type="RefSeq" id="WP_133618424.1">
    <property type="nucleotide sequence ID" value="NZ_FMYT01000012.1"/>
</dbReference>
<dbReference type="Proteomes" id="UP000324896">
    <property type="component" value="Unassembled WGS sequence"/>
</dbReference>
<dbReference type="Proteomes" id="UP000295758">
    <property type="component" value="Unassembled WGS sequence"/>
</dbReference>
<organism evidence="1 4">
    <name type="scientific">Halanaerobium congolense</name>
    <dbReference type="NCBI Taxonomy" id="54121"/>
    <lineage>
        <taxon>Bacteria</taxon>
        <taxon>Bacillati</taxon>
        <taxon>Bacillota</taxon>
        <taxon>Clostridia</taxon>
        <taxon>Halanaerobiales</taxon>
        <taxon>Halanaerobiaceae</taxon>
        <taxon>Halanaerobium</taxon>
    </lineage>
</organism>
<dbReference type="EMBL" id="SOAA01000036">
    <property type="protein sequence ID" value="TDS26345.1"/>
    <property type="molecule type" value="Genomic_DNA"/>
</dbReference>
<name>A0A1G6NZ34_9FIRM</name>
<dbReference type="AlphaFoldDB" id="A0A1G6NZ34"/>
<accession>A0A1G6NZ34</accession>
<evidence type="ECO:0000313" key="2">
    <source>
        <dbReference type="EMBL" id="TDS26345.1"/>
    </source>
</evidence>
<dbReference type="EMBL" id="FMYT01000012">
    <property type="protein sequence ID" value="SDC72624.1"/>
    <property type="molecule type" value="Genomic_DNA"/>
</dbReference>
<protein>
    <submittedName>
        <fullName evidence="1">Uncharacterized protein</fullName>
    </submittedName>
</protein>